<keyword evidence="3" id="KW-1185">Reference proteome</keyword>
<organism evidence="2 3">
    <name type="scientific">Puccinia striiformis f. sp. tritici PST-78</name>
    <dbReference type="NCBI Taxonomy" id="1165861"/>
    <lineage>
        <taxon>Eukaryota</taxon>
        <taxon>Fungi</taxon>
        <taxon>Dikarya</taxon>
        <taxon>Basidiomycota</taxon>
        <taxon>Pucciniomycotina</taxon>
        <taxon>Pucciniomycetes</taxon>
        <taxon>Pucciniales</taxon>
        <taxon>Pucciniaceae</taxon>
        <taxon>Puccinia</taxon>
    </lineage>
</organism>
<reference evidence="3" key="1">
    <citation type="submission" date="2014-03" db="EMBL/GenBank/DDBJ databases">
        <title>The Genome Sequence of Puccinia striiformis f. sp. tritici PST-78.</title>
        <authorList>
            <consortium name="The Broad Institute Genome Sequencing Platform"/>
            <person name="Cuomo C."/>
            <person name="Hulbert S."/>
            <person name="Chen X."/>
            <person name="Walker B."/>
            <person name="Young S.K."/>
            <person name="Zeng Q."/>
            <person name="Gargeya S."/>
            <person name="Fitzgerald M."/>
            <person name="Haas B."/>
            <person name="Abouelleil A."/>
            <person name="Alvarado L."/>
            <person name="Arachchi H.M."/>
            <person name="Berlin A.M."/>
            <person name="Chapman S.B."/>
            <person name="Goldberg J."/>
            <person name="Griggs A."/>
            <person name="Gujja S."/>
            <person name="Hansen M."/>
            <person name="Howarth C."/>
            <person name="Imamovic A."/>
            <person name="Larimer J."/>
            <person name="McCowan C."/>
            <person name="Montmayeur A."/>
            <person name="Murphy C."/>
            <person name="Neiman D."/>
            <person name="Pearson M."/>
            <person name="Priest M."/>
            <person name="Roberts A."/>
            <person name="Saif S."/>
            <person name="Shea T."/>
            <person name="Sisk P."/>
            <person name="Sykes S."/>
            <person name="Wortman J."/>
            <person name="Nusbaum C."/>
            <person name="Birren B."/>
        </authorList>
    </citation>
    <scope>NUCLEOTIDE SEQUENCE [LARGE SCALE GENOMIC DNA]</scope>
    <source>
        <strain evidence="3">race PST-78</strain>
    </source>
</reference>
<evidence type="ECO:0000256" key="1">
    <source>
        <dbReference type="SAM" id="MobiDB-lite"/>
    </source>
</evidence>
<protein>
    <submittedName>
        <fullName evidence="2">Uncharacterized protein</fullName>
    </submittedName>
</protein>
<dbReference type="AlphaFoldDB" id="A0A0L0VFI2"/>
<comment type="caution">
    <text evidence="2">The sequence shown here is derived from an EMBL/GenBank/DDBJ whole genome shotgun (WGS) entry which is preliminary data.</text>
</comment>
<feature type="compositionally biased region" description="Polar residues" evidence="1">
    <location>
        <begin position="72"/>
        <end position="93"/>
    </location>
</feature>
<accession>A0A0L0VFI2</accession>
<gene>
    <name evidence="2" type="ORF">PSTG_08720</name>
</gene>
<dbReference type="Proteomes" id="UP000054564">
    <property type="component" value="Unassembled WGS sequence"/>
</dbReference>
<feature type="region of interest" description="Disordered" evidence="1">
    <location>
        <begin position="72"/>
        <end position="105"/>
    </location>
</feature>
<evidence type="ECO:0000313" key="3">
    <source>
        <dbReference type="Proteomes" id="UP000054564"/>
    </source>
</evidence>
<proteinExistence type="predicted"/>
<dbReference type="EMBL" id="AJIL01000061">
    <property type="protein sequence ID" value="KNE98045.1"/>
    <property type="molecule type" value="Genomic_DNA"/>
</dbReference>
<sequence length="145" mass="15694">MRGYGLISHGLSGCRPTLIVNGCEGSQKVARVHQRFESTASDGQDHGRAARGKPVDLGENFKNLIFLESGIPSSESQESPSGTDHPSVSQNLSFKHGTKPRSRAFNPEHRADVLCYTVEFSRIQAGLLRSLLLNTPALSSSFVKA</sequence>
<evidence type="ECO:0000313" key="2">
    <source>
        <dbReference type="EMBL" id="KNE98045.1"/>
    </source>
</evidence>
<name>A0A0L0VFI2_9BASI</name>